<evidence type="ECO:0000313" key="1">
    <source>
        <dbReference type="EMBL" id="KAK7231848.1"/>
    </source>
</evidence>
<reference evidence="1 2" key="1">
    <citation type="submission" date="2024-03" db="EMBL/GenBank/DDBJ databases">
        <title>Aureococcus anophagefferens CCMP1851 and Kratosvirus quantuckense: Draft genome of a second virus-susceptible host strain in the model system.</title>
        <authorList>
            <person name="Chase E."/>
            <person name="Truchon A.R."/>
            <person name="Schepens W."/>
            <person name="Wilhelm S.W."/>
        </authorList>
    </citation>
    <scope>NUCLEOTIDE SEQUENCE [LARGE SCALE GENOMIC DNA]</scope>
    <source>
        <strain evidence="1 2">CCMP1851</strain>
    </source>
</reference>
<name>A0ABR1FJ84_AURAN</name>
<sequence>MRRVICAALLHATAALVAPTTSLPRRAHRRHAQHRQPTRLSALPLAAAVRSAAELRFDAYEWCANYAAPASLVAGAVIASLYDVENDPSMAPRAADRRRVRVAKKGVRLMLISAFTLEILAVFITTITGTMLLSDGSAAAAATPMAMLKVTFELEYLACRVCFLQGLVNWLGAIALQHAIPKAGETTSTRRINNFVSSSLCTLIILMAAIYNDHTEYQNYLQMLRRLAFLVAARFYAHWPPRIMPALTVPALLLTTYLGFRALASPQDDDNGAPA</sequence>
<dbReference type="KEGG" id="aaf:AURANDRAFT_60943"/>
<evidence type="ECO:0000313" key="2">
    <source>
        <dbReference type="Proteomes" id="UP001363151"/>
    </source>
</evidence>
<keyword evidence="2" id="KW-1185">Reference proteome</keyword>
<dbReference type="EMBL" id="JBBJCI010000373">
    <property type="protein sequence ID" value="KAK7231848.1"/>
    <property type="molecule type" value="Genomic_DNA"/>
</dbReference>
<dbReference type="Proteomes" id="UP001363151">
    <property type="component" value="Unassembled WGS sequence"/>
</dbReference>
<gene>
    <name evidence="1" type="ORF">SO694_00082136</name>
</gene>
<accession>A0ABR1FJ84</accession>
<protein>
    <submittedName>
        <fullName evidence="1">Uncharacterized protein</fullName>
    </submittedName>
</protein>
<comment type="caution">
    <text evidence="1">The sequence shown here is derived from an EMBL/GenBank/DDBJ whole genome shotgun (WGS) entry which is preliminary data.</text>
</comment>
<proteinExistence type="predicted"/>
<organism evidence="1 2">
    <name type="scientific">Aureococcus anophagefferens</name>
    <name type="common">Harmful bloom alga</name>
    <dbReference type="NCBI Taxonomy" id="44056"/>
    <lineage>
        <taxon>Eukaryota</taxon>
        <taxon>Sar</taxon>
        <taxon>Stramenopiles</taxon>
        <taxon>Ochrophyta</taxon>
        <taxon>Pelagophyceae</taxon>
        <taxon>Pelagomonadales</taxon>
        <taxon>Pelagomonadaceae</taxon>
        <taxon>Aureococcus</taxon>
    </lineage>
</organism>